<evidence type="ECO:0000313" key="1">
    <source>
        <dbReference type="EMBL" id="EIY62203.1"/>
    </source>
</evidence>
<name>I9T0U8_9BACE</name>
<dbReference type="AlphaFoldDB" id="I9T0U8"/>
<accession>I9T0U8</accession>
<dbReference type="EMBL" id="AGXV01000032">
    <property type="protein sequence ID" value="EIY62203.1"/>
    <property type="molecule type" value="Genomic_DNA"/>
</dbReference>
<protein>
    <submittedName>
        <fullName evidence="1">Uncharacterized protein</fullName>
    </submittedName>
</protein>
<proteinExistence type="predicted"/>
<keyword evidence="2" id="KW-1185">Reference proteome</keyword>
<evidence type="ECO:0000313" key="2">
    <source>
        <dbReference type="Proteomes" id="UP000005150"/>
    </source>
</evidence>
<reference evidence="1 2" key="1">
    <citation type="submission" date="2012-02" db="EMBL/GenBank/DDBJ databases">
        <title>The Genome Sequence of Bacteroides salyersiae CL02T12C01.</title>
        <authorList>
            <consortium name="The Broad Institute Genome Sequencing Platform"/>
            <person name="Earl A."/>
            <person name="Ward D."/>
            <person name="Feldgarden M."/>
            <person name="Gevers D."/>
            <person name="Zitomersky N.L."/>
            <person name="Coyne M.J."/>
            <person name="Comstock L.E."/>
            <person name="Young S.K."/>
            <person name="Zeng Q."/>
            <person name="Gargeya S."/>
            <person name="Fitzgerald M."/>
            <person name="Haas B."/>
            <person name="Abouelleil A."/>
            <person name="Alvarado L."/>
            <person name="Arachchi H.M."/>
            <person name="Berlin A."/>
            <person name="Chapman S.B."/>
            <person name="Gearin G."/>
            <person name="Goldberg J."/>
            <person name="Griggs A."/>
            <person name="Gujja S."/>
            <person name="Hansen M."/>
            <person name="Heiman D."/>
            <person name="Howarth C."/>
            <person name="Larimer J."/>
            <person name="Lui A."/>
            <person name="MacDonald P.J.P."/>
            <person name="McCowen C."/>
            <person name="Montmayeur A."/>
            <person name="Murphy C."/>
            <person name="Neiman D."/>
            <person name="Pearson M."/>
            <person name="Priest M."/>
            <person name="Roberts A."/>
            <person name="Saif S."/>
            <person name="Shea T."/>
            <person name="Sisk P."/>
            <person name="Stolte C."/>
            <person name="Sykes S."/>
            <person name="Wortman J."/>
            <person name="Nusbaum C."/>
            <person name="Birren B."/>
        </authorList>
    </citation>
    <scope>NUCLEOTIDE SEQUENCE [LARGE SCALE GENOMIC DNA]</scope>
    <source>
        <strain evidence="1 2">CL02T12C01</strain>
    </source>
</reference>
<dbReference type="HOGENOM" id="CLU_3354638_0_0_10"/>
<gene>
    <name evidence="1" type="ORF">HMPREF1071_02823</name>
</gene>
<dbReference type="Proteomes" id="UP000005150">
    <property type="component" value="Unassembled WGS sequence"/>
</dbReference>
<comment type="caution">
    <text evidence="1">The sequence shown here is derived from an EMBL/GenBank/DDBJ whole genome shotgun (WGS) entry which is preliminary data.</text>
</comment>
<sequence length="36" mass="4343">MTKAIIPWDELSRIEMMIKHIFDYSETMRNSQAKDL</sequence>
<organism evidence="1 2">
    <name type="scientific">Bacteroides salyersiae CL02T12C01</name>
    <dbReference type="NCBI Taxonomy" id="997887"/>
    <lineage>
        <taxon>Bacteria</taxon>
        <taxon>Pseudomonadati</taxon>
        <taxon>Bacteroidota</taxon>
        <taxon>Bacteroidia</taxon>
        <taxon>Bacteroidales</taxon>
        <taxon>Bacteroidaceae</taxon>
        <taxon>Bacteroides</taxon>
    </lineage>
</organism>